<keyword evidence="2" id="KW-0547">Nucleotide-binding</keyword>
<dbReference type="Gene3D" id="3.40.50.300">
    <property type="entry name" value="P-loop containing nucleotide triphosphate hydrolases"/>
    <property type="match status" value="2"/>
</dbReference>
<feature type="domain" description="ABC transporter" evidence="5">
    <location>
        <begin position="28"/>
        <end position="260"/>
    </location>
</feature>
<feature type="compositionally biased region" description="Basic and acidic residues" evidence="4">
    <location>
        <begin position="374"/>
        <end position="390"/>
    </location>
</feature>
<reference evidence="7" key="1">
    <citation type="journal article" date="2019" name="Int. J. Syst. Evol. Microbiol.">
        <title>The Global Catalogue of Microorganisms (GCM) 10K type strain sequencing project: providing services to taxonomists for standard genome sequencing and annotation.</title>
        <authorList>
            <consortium name="The Broad Institute Genomics Platform"/>
            <consortium name="The Broad Institute Genome Sequencing Center for Infectious Disease"/>
            <person name="Wu L."/>
            <person name="Ma J."/>
        </authorList>
    </citation>
    <scope>NUCLEOTIDE SEQUENCE [LARGE SCALE GENOMIC DNA]</scope>
    <source>
        <strain evidence="7">JCM 13023</strain>
    </source>
</reference>
<evidence type="ECO:0000259" key="5">
    <source>
        <dbReference type="PROSITE" id="PS50893"/>
    </source>
</evidence>
<dbReference type="InterPro" id="IPR050611">
    <property type="entry name" value="ABCF"/>
</dbReference>
<accession>A0ABP4GWL8</accession>
<comment type="caution">
    <text evidence="6">The sequence shown here is derived from an EMBL/GenBank/DDBJ whole genome shotgun (WGS) entry which is preliminary data.</text>
</comment>
<dbReference type="SMART" id="SM00382">
    <property type="entry name" value="AAA"/>
    <property type="match status" value="2"/>
</dbReference>
<feature type="compositionally biased region" description="Low complexity" evidence="4">
    <location>
        <begin position="419"/>
        <end position="431"/>
    </location>
</feature>
<dbReference type="SUPFAM" id="SSF52540">
    <property type="entry name" value="P-loop containing nucleoside triphosphate hydrolases"/>
    <property type="match status" value="2"/>
</dbReference>
<organism evidence="6 7">
    <name type="scientific">Prauserella halophila</name>
    <dbReference type="NCBI Taxonomy" id="185641"/>
    <lineage>
        <taxon>Bacteria</taxon>
        <taxon>Bacillati</taxon>
        <taxon>Actinomycetota</taxon>
        <taxon>Actinomycetes</taxon>
        <taxon>Pseudonocardiales</taxon>
        <taxon>Pseudonocardiaceae</taxon>
        <taxon>Prauserella</taxon>
    </lineage>
</organism>
<dbReference type="InterPro" id="IPR017871">
    <property type="entry name" value="ABC_transporter-like_CS"/>
</dbReference>
<evidence type="ECO:0000313" key="6">
    <source>
        <dbReference type="EMBL" id="GAA1241384.1"/>
    </source>
</evidence>
<evidence type="ECO:0000256" key="3">
    <source>
        <dbReference type="ARBA" id="ARBA00022840"/>
    </source>
</evidence>
<dbReference type="PANTHER" id="PTHR19211">
    <property type="entry name" value="ATP-BINDING TRANSPORT PROTEIN-RELATED"/>
    <property type="match status" value="1"/>
</dbReference>
<proteinExistence type="predicted"/>
<dbReference type="InterPro" id="IPR027417">
    <property type="entry name" value="P-loop_NTPase"/>
</dbReference>
<dbReference type="Proteomes" id="UP001500653">
    <property type="component" value="Unassembled WGS sequence"/>
</dbReference>
<dbReference type="Pfam" id="PF00005">
    <property type="entry name" value="ABC_tran"/>
    <property type="match status" value="2"/>
</dbReference>
<evidence type="ECO:0000256" key="1">
    <source>
        <dbReference type="ARBA" id="ARBA00022737"/>
    </source>
</evidence>
<dbReference type="CDD" id="cd03221">
    <property type="entry name" value="ABCF_EF-3"/>
    <property type="match status" value="1"/>
</dbReference>
<feature type="region of interest" description="Disordered" evidence="4">
    <location>
        <begin position="259"/>
        <end position="306"/>
    </location>
</feature>
<dbReference type="PANTHER" id="PTHR19211:SF6">
    <property type="entry name" value="BLL7188 PROTEIN"/>
    <property type="match status" value="1"/>
</dbReference>
<feature type="compositionally biased region" description="Gly residues" evidence="4">
    <location>
        <begin position="493"/>
        <end position="514"/>
    </location>
</feature>
<sequence length="655" mass="68379">MSHPASGSPFAAASSVPGSPTPGSSPSIVCSHLSFAWPDDTPLFEDLSLTVGPGRTGLVAPNGAGKSTLLALIAGTHRPRSGTITVDGVLGHLPQTLPQRGELTVADVLGVAPVLEAITAVEAGDVDEHHFTVIGNDWDVEQRSRAQLDRIGLTGVELMRPLRTLSGGQIVAIGLAAELLAEPDVLLLDEPTNNLDAEARRTLHDVLDDWSGCLLVVSHDRALLDRMDRIAELDHSEVRFFGGGFTAYEETIEAERQAAEQRIRTAKQQVKREKREKQQARERADRRASTGSRKAAGAGLPKIVAGELERKAQTSAAKSDDVHGARLAQARAHLDDAQRTLRDDDAIVVDLPQTRVPAGRTVFHGEGIRVRDLFDAGRGDSDTGARDSGARDSGAGSGGAESGRHSGGDCRSESGGEGVAPAAGEAVTGEAAAGEAVTGEAAALDAGGADSGGSGVRALGLDLAIRGPERIALTGPNGSGKSTLLRVISGDLEPGGGDPDGGGEPGGGDSGGGTVRRADGRVAYMTQRLDVLDGDRSVAENLAAFAPSMSPVDRMNLLARFLFRGDGAQRPVRSLSGGELLRASLVCTLFAEPAPQLLLLDEPTNNLDLVSVGQLESALRSYEGALVVVSHDERFLSSLRPTRRLELRHGALREL</sequence>
<feature type="region of interest" description="Disordered" evidence="4">
    <location>
        <begin position="374"/>
        <end position="431"/>
    </location>
</feature>
<evidence type="ECO:0000256" key="2">
    <source>
        <dbReference type="ARBA" id="ARBA00022741"/>
    </source>
</evidence>
<dbReference type="InterPro" id="IPR003439">
    <property type="entry name" value="ABC_transporter-like_ATP-bd"/>
</dbReference>
<evidence type="ECO:0000256" key="4">
    <source>
        <dbReference type="SAM" id="MobiDB-lite"/>
    </source>
</evidence>
<gene>
    <name evidence="6" type="ORF">GCM10009676_28050</name>
</gene>
<feature type="region of interest" description="Disordered" evidence="4">
    <location>
        <begin position="488"/>
        <end position="516"/>
    </location>
</feature>
<keyword evidence="3" id="KW-0067">ATP-binding</keyword>
<keyword evidence="7" id="KW-1185">Reference proteome</keyword>
<feature type="domain" description="ABC transporter" evidence="5">
    <location>
        <begin position="441"/>
        <end position="655"/>
    </location>
</feature>
<feature type="compositionally biased region" description="Basic and acidic residues" evidence="4">
    <location>
        <begin position="402"/>
        <end position="414"/>
    </location>
</feature>
<name>A0ABP4GWL8_9PSEU</name>
<keyword evidence="1" id="KW-0677">Repeat</keyword>
<dbReference type="PROSITE" id="PS00211">
    <property type="entry name" value="ABC_TRANSPORTER_1"/>
    <property type="match status" value="1"/>
</dbReference>
<dbReference type="InterPro" id="IPR003593">
    <property type="entry name" value="AAA+_ATPase"/>
</dbReference>
<feature type="region of interest" description="Disordered" evidence="4">
    <location>
        <begin position="1"/>
        <end position="23"/>
    </location>
</feature>
<evidence type="ECO:0000313" key="7">
    <source>
        <dbReference type="Proteomes" id="UP001500653"/>
    </source>
</evidence>
<feature type="compositionally biased region" description="Basic and acidic residues" evidence="4">
    <location>
        <begin position="270"/>
        <end position="288"/>
    </location>
</feature>
<dbReference type="PROSITE" id="PS50893">
    <property type="entry name" value="ABC_TRANSPORTER_2"/>
    <property type="match status" value="2"/>
</dbReference>
<dbReference type="EMBL" id="BAAALN010000007">
    <property type="protein sequence ID" value="GAA1241384.1"/>
    <property type="molecule type" value="Genomic_DNA"/>
</dbReference>
<protein>
    <recommendedName>
        <fullName evidence="5">ABC transporter domain-containing protein</fullName>
    </recommendedName>
</protein>